<dbReference type="SMART" id="SM00696">
    <property type="entry name" value="DM9"/>
    <property type="match status" value="2"/>
</dbReference>
<dbReference type="PANTHER" id="PTHR31649:SF1">
    <property type="entry name" value="FARNESOIC ACID O-METHYL TRANSFERASE DOMAIN-CONTAINING PROTEIN"/>
    <property type="match status" value="1"/>
</dbReference>
<protein>
    <submittedName>
        <fullName evidence="1">Putative farnesoic acid o-methyltransferase</fullName>
    </submittedName>
</protein>
<sequence length="161" mass="17632">IAGYEVTMYKPPCHWVRCQGEHIPHNAVPGGVDLQGEETFVGRAVHNGDVIPGKVVPSRGACFIAYGACEYCYQDYQVYNVLVSDGASLEWLPASDGSLPSGSIQGGATSENEPLYIGRAHYKGMLIVGKVQPSHECIYIPLSFEHKHTEYEVLVCKTINF</sequence>
<dbReference type="EMBL" id="GEFH01002150">
    <property type="protein sequence ID" value="JAP66431.1"/>
    <property type="molecule type" value="mRNA"/>
</dbReference>
<keyword evidence="1" id="KW-0489">Methyltransferase</keyword>
<accession>A0A131XLM9</accession>
<keyword evidence="1" id="KW-0808">Transferase</keyword>
<feature type="non-terminal residue" evidence="1">
    <location>
        <position position="1"/>
    </location>
</feature>
<name>A0A131XLM9_9ACAR</name>
<dbReference type="Pfam" id="PF11901">
    <property type="entry name" value="DM9"/>
    <property type="match status" value="1"/>
</dbReference>
<dbReference type="GO" id="GO:0008168">
    <property type="term" value="F:methyltransferase activity"/>
    <property type="evidence" value="ECO:0007669"/>
    <property type="project" value="UniProtKB-KW"/>
</dbReference>
<evidence type="ECO:0000313" key="1">
    <source>
        <dbReference type="EMBL" id="JAP66431.1"/>
    </source>
</evidence>
<dbReference type="InterPro" id="IPR006616">
    <property type="entry name" value="DM9_repeat"/>
</dbReference>
<organism evidence="1">
    <name type="scientific">Hyalomma excavatum</name>
    <dbReference type="NCBI Taxonomy" id="257692"/>
    <lineage>
        <taxon>Eukaryota</taxon>
        <taxon>Metazoa</taxon>
        <taxon>Ecdysozoa</taxon>
        <taxon>Arthropoda</taxon>
        <taxon>Chelicerata</taxon>
        <taxon>Arachnida</taxon>
        <taxon>Acari</taxon>
        <taxon>Parasitiformes</taxon>
        <taxon>Ixodida</taxon>
        <taxon>Ixodoidea</taxon>
        <taxon>Ixodidae</taxon>
        <taxon>Hyalomminae</taxon>
        <taxon>Hyalomma</taxon>
    </lineage>
</organism>
<reference evidence="1" key="1">
    <citation type="journal article" date="2017" name="Ticks Tick Borne Dis.">
        <title>An insight into the sialome of Hyalomma excavatum.</title>
        <authorList>
            <person name="Ribeiro J.M."/>
            <person name="Slovak M."/>
            <person name="Francischetti I.M."/>
        </authorList>
    </citation>
    <scope>NUCLEOTIDE SEQUENCE</scope>
    <source>
        <strain evidence="1">Samish</strain>
        <tissue evidence="1">Salivary glands</tissue>
    </source>
</reference>
<proteinExistence type="evidence at transcript level"/>
<dbReference type="PANTHER" id="PTHR31649">
    <property type="entry name" value="AGAP009604-PA"/>
    <property type="match status" value="1"/>
</dbReference>
<dbReference type="GO" id="GO:0032259">
    <property type="term" value="P:methylation"/>
    <property type="evidence" value="ECO:0007669"/>
    <property type="project" value="UniProtKB-KW"/>
</dbReference>
<dbReference type="AlphaFoldDB" id="A0A131XLM9"/>